<proteinExistence type="predicted"/>
<organism evidence="1">
    <name type="scientific">viral metagenome</name>
    <dbReference type="NCBI Taxonomy" id="1070528"/>
    <lineage>
        <taxon>unclassified sequences</taxon>
        <taxon>metagenomes</taxon>
        <taxon>organismal metagenomes</taxon>
    </lineage>
</organism>
<sequence length="541" mass="61871">MSVVPNSNDQSDLKAAKVGDKVLKSWWRNRQVKKKIRELGGWIYATGNGFLDDRWDPKLGPEKFDGESGKLIYLGDADCSVWSPFEVLVPSGGLGDTEIHAQPWMIKMKHRSIEWYPSNYERGDEVIPETRPMPYVDTSTLFGVTGTGRAQSIEGATEIQLYQKPTREYPKGLYVTGANGVILGVQDYPFNYFHMEQFKDLEIPGVFWGLSTTEVAIWLQKVWNRTISDIAEYNRVMARGKWLVPRNSNMDVAPDDTHGQMLFYTPVLGFKPEMLTIKGLPASYQQMLNTIANSFMELYFQHEVTSGTNKSDIRSGEMVSLLLEQDDAGNIPTHAVFEESIEAVMKRVLGRIQKGYEGERMLSVVGNNQEVEVFAFKGADLQNNTDVYVAKESTLPDSRAIREEKIRQNFEKGLYGMPTDERVRETVLRMLEETPEEVEIMFAEGHLDRQNARMESTAIMKNPTVMYLVNSYDNHQSHMEEHHYTRKQPEYQQLKMTNPKQFAMIEAGFMAHESMHQKFLEEQIAAMERQQMMMKGGAENG</sequence>
<name>A0A6M3KVH0_9ZZZZ</name>
<gene>
    <name evidence="1" type="ORF">MM415B02127_0005</name>
</gene>
<protein>
    <recommendedName>
        <fullName evidence="2">Portal protein</fullName>
    </recommendedName>
</protein>
<dbReference type="AlphaFoldDB" id="A0A6M3KVH0"/>
<evidence type="ECO:0000313" key="1">
    <source>
        <dbReference type="EMBL" id="QJA86117.1"/>
    </source>
</evidence>
<evidence type="ECO:0008006" key="2">
    <source>
        <dbReference type="Google" id="ProtNLM"/>
    </source>
</evidence>
<dbReference type="EMBL" id="MT142616">
    <property type="protein sequence ID" value="QJA86117.1"/>
    <property type="molecule type" value="Genomic_DNA"/>
</dbReference>
<reference evidence="1" key="1">
    <citation type="submission" date="2020-03" db="EMBL/GenBank/DDBJ databases">
        <title>The deep terrestrial virosphere.</title>
        <authorList>
            <person name="Holmfeldt K."/>
            <person name="Nilsson E."/>
            <person name="Simone D."/>
            <person name="Lopez-Fernandez M."/>
            <person name="Wu X."/>
            <person name="de Brujin I."/>
            <person name="Lundin D."/>
            <person name="Andersson A."/>
            <person name="Bertilsson S."/>
            <person name="Dopson M."/>
        </authorList>
    </citation>
    <scope>NUCLEOTIDE SEQUENCE</scope>
    <source>
        <strain evidence="1">MM415B02127</strain>
    </source>
</reference>
<accession>A0A6M3KVH0</accession>